<evidence type="ECO:0000259" key="1">
    <source>
        <dbReference type="Pfam" id="PF07993"/>
    </source>
</evidence>
<dbReference type="SUPFAM" id="SSF53474">
    <property type="entry name" value="alpha/beta-Hydrolases"/>
    <property type="match status" value="1"/>
</dbReference>
<reference evidence="3" key="1">
    <citation type="submission" date="2022-06" db="EMBL/GenBank/DDBJ databases">
        <title>Sequencing the genomes of 1000 actinobacteria strains.</title>
        <authorList>
            <person name="Klenk H.-P."/>
        </authorList>
    </citation>
    <scope>NUCLEOTIDE SEQUENCE</scope>
    <source>
        <strain evidence="3">DSM 46694</strain>
    </source>
</reference>
<dbReference type="EMBL" id="JAMZEB010000002">
    <property type="protein sequence ID" value="MCP2357200.1"/>
    <property type="molecule type" value="Genomic_DNA"/>
</dbReference>
<feature type="domain" description="AB hydrolase-1" evidence="2">
    <location>
        <begin position="356"/>
        <end position="561"/>
    </location>
</feature>
<gene>
    <name evidence="3" type="ORF">HD597_004220</name>
</gene>
<dbReference type="InterPro" id="IPR029058">
    <property type="entry name" value="AB_hydrolase_fold"/>
</dbReference>
<dbReference type="Proteomes" id="UP001139648">
    <property type="component" value="Unassembled WGS sequence"/>
</dbReference>
<dbReference type="GO" id="GO:0004029">
    <property type="term" value="F:aldehyde dehydrogenase (NAD+) activity"/>
    <property type="evidence" value="ECO:0007669"/>
    <property type="project" value="TreeGrafter"/>
</dbReference>
<dbReference type="GO" id="GO:0005737">
    <property type="term" value="C:cytoplasm"/>
    <property type="evidence" value="ECO:0007669"/>
    <property type="project" value="TreeGrafter"/>
</dbReference>
<dbReference type="InterPro" id="IPR051783">
    <property type="entry name" value="NAD(P)-dependent_oxidoreduct"/>
</dbReference>
<evidence type="ECO:0000259" key="2">
    <source>
        <dbReference type="Pfam" id="PF12697"/>
    </source>
</evidence>
<comment type="caution">
    <text evidence="3">The sequence shown here is derived from an EMBL/GenBank/DDBJ whole genome shotgun (WGS) entry which is preliminary data.</text>
</comment>
<sequence>MQPDSVVFGASGLIGRFLVAELLRRGRTVAAAARQPDGGALTSWLTSRDVPLDGLALVRADIARPDLGLPPGDLTAVRDVYNCAGRYAFGLTAEEARATNVTGAVHVLDWAATRPGLRRVVHVSGYRVSGAGEPPDYRRLGAYEASKVEADAAVRARARERDVPLSIANPASVIGPGQFVGLASMVSDLWHGRLPALPGGREVFVPVVDAAYLAAFLAELPEDDRGRGEAYWILDDRTPVLPELIGLLAAHMGVRAPRHAVPVGLLRLLPRALTGADPETFSFLSTDRYDTASARTFAERAGLRMPPTGAALRAWADDLVAARFGAAGTPRGPYGYQQVAGTATWISGERERPGHVLLHGLPLDSGSWREVADRLDGPVLAADLPGLGRSGPARGPAAEWLAELLAGARPVLVAHSAACVPALRYAAAHPERISRLVLVAPAFLQAPSSWPARTPLAALLLRRMSAARLAAVLGVPEGPAVTAAAAGLARPGQARRVVVALRAAHAARDELRRLLDRVRVPVEIVTGSADPLTVAVDRPVTTIAGAGHYPQLTHPGEVAAAIG</sequence>
<feature type="domain" description="Thioester reductase (TE)" evidence="1">
    <location>
        <begin position="9"/>
        <end position="175"/>
    </location>
</feature>
<protein>
    <submittedName>
        <fullName evidence="3">Nucleoside-diphosphate-sugar epimerase/pimeloyl-ACP methyl ester carboxylesterase</fullName>
    </submittedName>
</protein>
<accession>A0A9X2GGF4</accession>
<dbReference type="Gene3D" id="3.40.50.1820">
    <property type="entry name" value="alpha/beta hydrolase"/>
    <property type="match status" value="1"/>
</dbReference>
<evidence type="ECO:0000313" key="4">
    <source>
        <dbReference type="Proteomes" id="UP001139648"/>
    </source>
</evidence>
<dbReference type="InterPro" id="IPR013120">
    <property type="entry name" value="FAR_NAD-bd"/>
</dbReference>
<dbReference type="Pfam" id="PF07993">
    <property type="entry name" value="NAD_binding_4"/>
    <property type="match status" value="1"/>
</dbReference>
<dbReference type="Gene3D" id="3.40.50.720">
    <property type="entry name" value="NAD(P)-binding Rossmann-like Domain"/>
    <property type="match status" value="1"/>
</dbReference>
<dbReference type="PANTHER" id="PTHR48079:SF6">
    <property type="entry name" value="NAD(P)-BINDING DOMAIN-CONTAINING PROTEIN-RELATED"/>
    <property type="match status" value="1"/>
</dbReference>
<dbReference type="AlphaFoldDB" id="A0A9X2GGF4"/>
<proteinExistence type="predicted"/>
<dbReference type="InterPro" id="IPR000073">
    <property type="entry name" value="AB_hydrolase_1"/>
</dbReference>
<name>A0A9X2GGF4_9ACTN</name>
<dbReference type="RefSeq" id="WP_253744335.1">
    <property type="nucleotide sequence ID" value="NZ_BAABKA010000015.1"/>
</dbReference>
<dbReference type="Pfam" id="PF12697">
    <property type="entry name" value="Abhydrolase_6"/>
    <property type="match status" value="1"/>
</dbReference>
<dbReference type="SUPFAM" id="SSF51735">
    <property type="entry name" value="NAD(P)-binding Rossmann-fold domains"/>
    <property type="match status" value="1"/>
</dbReference>
<keyword evidence="4" id="KW-1185">Reference proteome</keyword>
<dbReference type="PANTHER" id="PTHR48079">
    <property type="entry name" value="PROTEIN YEEZ"/>
    <property type="match status" value="1"/>
</dbReference>
<evidence type="ECO:0000313" key="3">
    <source>
        <dbReference type="EMBL" id="MCP2357200.1"/>
    </source>
</evidence>
<organism evidence="3 4">
    <name type="scientific">Nonomuraea thailandensis</name>
    <dbReference type="NCBI Taxonomy" id="1188745"/>
    <lineage>
        <taxon>Bacteria</taxon>
        <taxon>Bacillati</taxon>
        <taxon>Actinomycetota</taxon>
        <taxon>Actinomycetes</taxon>
        <taxon>Streptosporangiales</taxon>
        <taxon>Streptosporangiaceae</taxon>
        <taxon>Nonomuraea</taxon>
    </lineage>
</organism>
<dbReference type="InterPro" id="IPR036291">
    <property type="entry name" value="NAD(P)-bd_dom_sf"/>
</dbReference>